<dbReference type="AlphaFoldDB" id="A0A3A8AZZ4"/>
<dbReference type="PIRSF" id="PIRSF002741">
    <property type="entry name" value="MppA"/>
    <property type="match status" value="1"/>
</dbReference>
<feature type="domain" description="Solute-binding protein family 5" evidence="3">
    <location>
        <begin position="113"/>
        <end position="480"/>
    </location>
</feature>
<dbReference type="PANTHER" id="PTHR30290">
    <property type="entry name" value="PERIPLASMIC BINDING COMPONENT OF ABC TRANSPORTER"/>
    <property type="match status" value="1"/>
</dbReference>
<dbReference type="GO" id="GO:0015833">
    <property type="term" value="P:peptide transport"/>
    <property type="evidence" value="ECO:0007669"/>
    <property type="project" value="TreeGrafter"/>
</dbReference>
<organism evidence="4 5">
    <name type="scientific">Roseovarius spongiae</name>
    <dbReference type="NCBI Taxonomy" id="2320272"/>
    <lineage>
        <taxon>Bacteria</taxon>
        <taxon>Pseudomonadati</taxon>
        <taxon>Pseudomonadota</taxon>
        <taxon>Alphaproteobacteria</taxon>
        <taxon>Rhodobacterales</taxon>
        <taxon>Roseobacteraceae</taxon>
        <taxon>Roseovarius</taxon>
    </lineage>
</organism>
<dbReference type="InterPro" id="IPR006311">
    <property type="entry name" value="TAT_signal"/>
</dbReference>
<dbReference type="PANTHER" id="PTHR30290:SF83">
    <property type="entry name" value="ABC TRANSPORTER SUBSTRATE-BINDING PROTEIN"/>
    <property type="match status" value="1"/>
</dbReference>
<dbReference type="GO" id="GO:1904680">
    <property type="term" value="F:peptide transmembrane transporter activity"/>
    <property type="evidence" value="ECO:0007669"/>
    <property type="project" value="TreeGrafter"/>
</dbReference>
<dbReference type="InterPro" id="IPR039424">
    <property type="entry name" value="SBP_5"/>
</dbReference>
<dbReference type="Pfam" id="PF00496">
    <property type="entry name" value="SBP_bac_5"/>
    <property type="match status" value="1"/>
</dbReference>
<dbReference type="OrthoDB" id="9803988at2"/>
<dbReference type="EMBL" id="RAPE01000001">
    <property type="protein sequence ID" value="RKF16670.1"/>
    <property type="molecule type" value="Genomic_DNA"/>
</dbReference>
<comment type="similarity">
    <text evidence="2">Belongs to the bacterial solute-binding protein 5 family.</text>
</comment>
<dbReference type="InterPro" id="IPR030678">
    <property type="entry name" value="Peptide/Ni-bd"/>
</dbReference>
<evidence type="ECO:0000256" key="2">
    <source>
        <dbReference type="ARBA" id="ARBA00005695"/>
    </source>
</evidence>
<sequence length="565" mass="62448">MTWLTRSGRPLPPAITGQAAGMAADPVNRREFLALASSFGASTATAYAMLGLAQPARAQAADANAAPSERTDVRIQMEVRPLADPRTFDWFQAANVTRGWLEYLVSYENDGTFRPQLLEAWEISEDAQHYTLHLRPGVTWNDGAPFTAGDVAHNIARWCDRTVPANSMAGRFAVLVDPETDRLLHGAVETIDAHTVALHLPRPDISLIAGMADYPAAIVPRGFDPETMMENPVGTGPYLPERVEPRRGAVLVRNDAHDWWNAGNGAWMERIEFIDLGTDPASYAAAALAGQIDMTHSVEGEFIDVFDAMEGWVQNTVITAATIVIRGNQKAEIDGRKPYADQRVRRALQLAMSNAILLELGYNDRGELAENHHVSPLHPAYAPMPPPVLDPAAAKALMEEAGFADFEHELVSLDDNWRRNTADAAAALLTDAGIKVRRKIVPGVDFWANWVRYPFSTTDWGHRPLGVQTYALAYRSGEPWNEFGWSNPRFDALLEDALATLDIDKRRAIMAELEALVREDAVTVQPYWRRLFNHTVEGLQGGGHNIAFEIRPAELRWSQAGRKGP</sequence>
<comment type="caution">
    <text evidence="4">The sequence shown here is derived from an EMBL/GenBank/DDBJ whole genome shotgun (WGS) entry which is preliminary data.</text>
</comment>
<dbReference type="GO" id="GO:0043190">
    <property type="term" value="C:ATP-binding cassette (ABC) transporter complex"/>
    <property type="evidence" value="ECO:0007669"/>
    <property type="project" value="InterPro"/>
</dbReference>
<evidence type="ECO:0000259" key="3">
    <source>
        <dbReference type="Pfam" id="PF00496"/>
    </source>
</evidence>
<comment type="subcellular location">
    <subcellularLocation>
        <location evidence="1">Periplasm</location>
    </subcellularLocation>
</comment>
<dbReference type="Proteomes" id="UP000281128">
    <property type="component" value="Unassembled WGS sequence"/>
</dbReference>
<gene>
    <name evidence="4" type="ORF">D6850_03770</name>
</gene>
<dbReference type="Gene3D" id="3.40.190.10">
    <property type="entry name" value="Periplasmic binding protein-like II"/>
    <property type="match status" value="1"/>
</dbReference>
<dbReference type="InterPro" id="IPR000914">
    <property type="entry name" value="SBP_5_dom"/>
</dbReference>
<reference evidence="4 5" key="1">
    <citation type="submission" date="2018-09" db="EMBL/GenBank/DDBJ databases">
        <title>Roseovarius spongiae sp. nov., isolated from a marine sponge.</title>
        <authorList>
            <person name="Zhuang L."/>
            <person name="Luo L."/>
        </authorList>
    </citation>
    <scope>NUCLEOTIDE SEQUENCE [LARGE SCALE GENOMIC DNA]</scope>
    <source>
        <strain evidence="4 5">HN-E21</strain>
    </source>
</reference>
<dbReference type="GO" id="GO:0030288">
    <property type="term" value="C:outer membrane-bounded periplasmic space"/>
    <property type="evidence" value="ECO:0007669"/>
    <property type="project" value="UniProtKB-ARBA"/>
</dbReference>
<dbReference type="SUPFAM" id="SSF53850">
    <property type="entry name" value="Periplasmic binding protein-like II"/>
    <property type="match status" value="1"/>
</dbReference>
<protein>
    <submittedName>
        <fullName evidence="4">ABC transporter substrate-binding protein</fullName>
    </submittedName>
</protein>
<name>A0A3A8AZZ4_9RHOB</name>
<dbReference type="PROSITE" id="PS51318">
    <property type="entry name" value="TAT"/>
    <property type="match status" value="1"/>
</dbReference>
<keyword evidence="5" id="KW-1185">Reference proteome</keyword>
<evidence type="ECO:0000256" key="1">
    <source>
        <dbReference type="ARBA" id="ARBA00004418"/>
    </source>
</evidence>
<dbReference type="RefSeq" id="WP_121163904.1">
    <property type="nucleotide sequence ID" value="NZ_RAPE01000001.1"/>
</dbReference>
<evidence type="ECO:0000313" key="4">
    <source>
        <dbReference type="EMBL" id="RKF16670.1"/>
    </source>
</evidence>
<proteinExistence type="inferred from homology"/>
<evidence type="ECO:0000313" key="5">
    <source>
        <dbReference type="Proteomes" id="UP000281128"/>
    </source>
</evidence>
<dbReference type="Gene3D" id="3.10.105.10">
    <property type="entry name" value="Dipeptide-binding Protein, Domain 3"/>
    <property type="match status" value="1"/>
</dbReference>
<dbReference type="CDD" id="cd08503">
    <property type="entry name" value="PBP2_NikA_DppA_OppA_like_17"/>
    <property type="match status" value="1"/>
</dbReference>
<accession>A0A3A8AZZ4</accession>